<proteinExistence type="predicted"/>
<accession>A0AAD7HVY2</accession>
<comment type="caution">
    <text evidence="2">The sequence shown here is derived from an EMBL/GenBank/DDBJ whole genome shotgun (WGS) entry which is preliminary data.</text>
</comment>
<feature type="region of interest" description="Disordered" evidence="1">
    <location>
        <begin position="43"/>
        <end position="62"/>
    </location>
</feature>
<name>A0AAD7HVY2_9AGAR</name>
<evidence type="ECO:0000313" key="2">
    <source>
        <dbReference type="EMBL" id="KAJ7728880.1"/>
    </source>
</evidence>
<sequence>MESTPGKRRPDSGADPAGSKASEKFAVNLVPNDKKRLLAVKRQAHDRLDNGNSQKREPISTPLLRYKPKTNQSSLGQCRCVRITKPKLNLAHILCFTFTLDRVNVWIASRKEWIPRTKEAWSMDFPPTVDYQVAEIAQSLHTARALKDSLSLEITQLRMQLMRMEREEMHATRHILRCEFALAPIRRIPPEVLSQIFLCYSDLLGDSHDCLDVAHGVWLLGHICSHWRAVALSTPELWTSCNFSCRRGKRNALALVDVRLERTKTRPLCIRFHCLHGTSEDQRKSRCLQIMGAFIAHCSQWSELEIKVAPSFYSAKQMDDLRHKIPNLRKLHIIGTFFIDPRLRMNMITAFTIAPRLHSVTLESFDLWSINVALEWKQLASYSGSVQASPMILQDAPNLVDCTFYQSIPPTPGTSTLGLTRPRTHQLRHLHLHAGSCRPELLTLPALQSLRTSAVDIPILQSLERLLQRSMASLRTLHIDDFV</sequence>
<dbReference type="Proteomes" id="UP001215598">
    <property type="component" value="Unassembled WGS sequence"/>
</dbReference>
<feature type="compositionally biased region" description="Basic and acidic residues" evidence="1">
    <location>
        <begin position="43"/>
        <end position="58"/>
    </location>
</feature>
<keyword evidence="3" id="KW-1185">Reference proteome</keyword>
<dbReference type="EMBL" id="JARKIB010000169">
    <property type="protein sequence ID" value="KAJ7728880.1"/>
    <property type="molecule type" value="Genomic_DNA"/>
</dbReference>
<dbReference type="InterPro" id="IPR032675">
    <property type="entry name" value="LRR_dom_sf"/>
</dbReference>
<feature type="region of interest" description="Disordered" evidence="1">
    <location>
        <begin position="1"/>
        <end position="26"/>
    </location>
</feature>
<protein>
    <recommendedName>
        <fullName evidence="4">F-box domain-containing protein</fullName>
    </recommendedName>
</protein>
<evidence type="ECO:0008006" key="4">
    <source>
        <dbReference type="Google" id="ProtNLM"/>
    </source>
</evidence>
<evidence type="ECO:0000313" key="3">
    <source>
        <dbReference type="Proteomes" id="UP001215598"/>
    </source>
</evidence>
<dbReference type="Gene3D" id="3.80.10.10">
    <property type="entry name" value="Ribonuclease Inhibitor"/>
    <property type="match status" value="1"/>
</dbReference>
<reference evidence="2" key="1">
    <citation type="submission" date="2023-03" db="EMBL/GenBank/DDBJ databases">
        <title>Massive genome expansion in bonnet fungi (Mycena s.s.) driven by repeated elements and novel gene families across ecological guilds.</title>
        <authorList>
            <consortium name="Lawrence Berkeley National Laboratory"/>
            <person name="Harder C.B."/>
            <person name="Miyauchi S."/>
            <person name="Viragh M."/>
            <person name="Kuo A."/>
            <person name="Thoen E."/>
            <person name="Andreopoulos B."/>
            <person name="Lu D."/>
            <person name="Skrede I."/>
            <person name="Drula E."/>
            <person name="Henrissat B."/>
            <person name="Morin E."/>
            <person name="Kohler A."/>
            <person name="Barry K."/>
            <person name="LaButti K."/>
            <person name="Morin E."/>
            <person name="Salamov A."/>
            <person name="Lipzen A."/>
            <person name="Mereny Z."/>
            <person name="Hegedus B."/>
            <person name="Baldrian P."/>
            <person name="Stursova M."/>
            <person name="Weitz H."/>
            <person name="Taylor A."/>
            <person name="Grigoriev I.V."/>
            <person name="Nagy L.G."/>
            <person name="Martin F."/>
            <person name="Kauserud H."/>
        </authorList>
    </citation>
    <scope>NUCLEOTIDE SEQUENCE</scope>
    <source>
        <strain evidence="2">CBHHK182m</strain>
    </source>
</reference>
<evidence type="ECO:0000256" key="1">
    <source>
        <dbReference type="SAM" id="MobiDB-lite"/>
    </source>
</evidence>
<gene>
    <name evidence="2" type="ORF">B0H16DRAFT_1470269</name>
</gene>
<dbReference type="AlphaFoldDB" id="A0AAD7HVY2"/>
<organism evidence="2 3">
    <name type="scientific">Mycena metata</name>
    <dbReference type="NCBI Taxonomy" id="1033252"/>
    <lineage>
        <taxon>Eukaryota</taxon>
        <taxon>Fungi</taxon>
        <taxon>Dikarya</taxon>
        <taxon>Basidiomycota</taxon>
        <taxon>Agaricomycotina</taxon>
        <taxon>Agaricomycetes</taxon>
        <taxon>Agaricomycetidae</taxon>
        <taxon>Agaricales</taxon>
        <taxon>Marasmiineae</taxon>
        <taxon>Mycenaceae</taxon>
        <taxon>Mycena</taxon>
    </lineage>
</organism>